<evidence type="ECO:0000313" key="4">
    <source>
        <dbReference type="EnsemblFungi" id="MVLG_06764T0"/>
    </source>
</evidence>
<gene>
    <name evidence="3" type="ORF">MVLG_06764</name>
</gene>
<reference evidence="5" key="1">
    <citation type="submission" date="2010-11" db="EMBL/GenBank/DDBJ databases">
        <title>The genome sequence of Microbotryum violaceum strain p1A1 Lamole.</title>
        <authorList>
            <person name="Cuomo C."/>
            <person name="Perlin M."/>
            <person name="Young S.K."/>
            <person name="Zeng Q."/>
            <person name="Gargeya S."/>
            <person name="Alvarado L."/>
            <person name="Berlin A."/>
            <person name="Chapman S.B."/>
            <person name="Chen Z."/>
            <person name="Freedman E."/>
            <person name="Gellesch M."/>
            <person name="Goldberg J."/>
            <person name="Griggs A."/>
            <person name="Gujja S."/>
            <person name="Heilman E."/>
            <person name="Heiman D."/>
            <person name="Howarth C."/>
            <person name="Mehta T."/>
            <person name="Neiman D."/>
            <person name="Pearson M."/>
            <person name="Roberts A."/>
            <person name="Saif S."/>
            <person name="Shea T."/>
            <person name="Shenoy N."/>
            <person name="Sisk P."/>
            <person name="Stolte C."/>
            <person name="Sykes S."/>
            <person name="White J."/>
            <person name="Yandava C."/>
            <person name="Haas B."/>
            <person name="Nusbaum C."/>
            <person name="Birren B."/>
        </authorList>
    </citation>
    <scope>NUCLEOTIDE SEQUENCE [LARGE SCALE GENOMIC DNA]</scope>
    <source>
        <strain evidence="5">p1A1 Lamole</strain>
    </source>
</reference>
<dbReference type="Proteomes" id="UP000017200">
    <property type="component" value="Unassembled WGS sequence"/>
</dbReference>
<name>U5HIA0_USTV1</name>
<feature type="compositionally biased region" description="Gly residues" evidence="1">
    <location>
        <begin position="357"/>
        <end position="374"/>
    </location>
</feature>
<accession>U5HIA0</accession>
<feature type="region of interest" description="Disordered" evidence="1">
    <location>
        <begin position="203"/>
        <end position="570"/>
    </location>
</feature>
<evidence type="ECO:0000256" key="2">
    <source>
        <dbReference type="SAM" id="SignalP"/>
    </source>
</evidence>
<evidence type="ECO:0000256" key="1">
    <source>
        <dbReference type="SAM" id="MobiDB-lite"/>
    </source>
</evidence>
<dbReference type="OrthoDB" id="3265734at2759"/>
<dbReference type="HOGENOM" id="CLU_453150_0_0_1"/>
<feature type="chain" id="PRO_5009724669" evidence="2">
    <location>
        <begin position="28"/>
        <end position="603"/>
    </location>
</feature>
<feature type="compositionally biased region" description="Basic and acidic residues" evidence="1">
    <location>
        <begin position="465"/>
        <end position="501"/>
    </location>
</feature>
<feature type="compositionally biased region" description="Basic and acidic residues" evidence="1">
    <location>
        <begin position="280"/>
        <end position="333"/>
    </location>
</feature>
<reference evidence="4" key="4">
    <citation type="submission" date="2015-06" db="UniProtKB">
        <authorList>
            <consortium name="EnsemblFungi"/>
        </authorList>
    </citation>
    <scope>IDENTIFICATION</scope>
</reference>
<feature type="compositionally biased region" description="Basic and acidic residues" evidence="1">
    <location>
        <begin position="238"/>
        <end position="272"/>
    </location>
</feature>
<feature type="compositionally biased region" description="Basic and acidic residues" evidence="1">
    <location>
        <begin position="379"/>
        <end position="393"/>
    </location>
</feature>
<feature type="compositionally biased region" description="Basic residues" evidence="1">
    <location>
        <begin position="228"/>
        <end position="237"/>
    </location>
</feature>
<protein>
    <submittedName>
        <fullName evidence="3 4">Uncharacterized protein</fullName>
    </submittedName>
</protein>
<evidence type="ECO:0000313" key="5">
    <source>
        <dbReference type="Proteomes" id="UP000017200"/>
    </source>
</evidence>
<reference evidence="3 5" key="3">
    <citation type="journal article" date="2015" name="BMC Genomics">
        <title>Sex and parasites: genomic and transcriptomic analysis of Microbotryum lychnidis-dioicae, the biotrophic and plant-castrating anther smut fungus.</title>
        <authorList>
            <person name="Perlin M.H."/>
            <person name="Amselem J."/>
            <person name="Fontanillas E."/>
            <person name="Toh S.S."/>
            <person name="Chen Z."/>
            <person name="Goldberg J."/>
            <person name="Duplessis S."/>
            <person name="Henrissat B."/>
            <person name="Young S."/>
            <person name="Zeng Q."/>
            <person name="Aguileta G."/>
            <person name="Petit E."/>
            <person name="Badouin H."/>
            <person name="Andrews J."/>
            <person name="Razeeq D."/>
            <person name="Gabaldon T."/>
            <person name="Quesneville H."/>
            <person name="Giraud T."/>
            <person name="Hood M.E."/>
            <person name="Schultz D.J."/>
            <person name="Cuomo C.A."/>
        </authorList>
    </citation>
    <scope>NUCLEOTIDE SEQUENCE [LARGE SCALE GENOMIC DNA]</scope>
    <source>
        <strain evidence="5">p1A1 Lamole</strain>
        <strain evidence="3">P1A1 Lamole</strain>
    </source>
</reference>
<dbReference type="EMBL" id="AEIJ01000876">
    <property type="status" value="NOT_ANNOTATED_CDS"/>
    <property type="molecule type" value="Genomic_DNA"/>
</dbReference>
<reference evidence="3" key="2">
    <citation type="submission" date="2010-11" db="EMBL/GenBank/DDBJ databases">
        <authorList>
            <consortium name="The Broad Institute Genome Sequencing Platform"/>
            <person name="Earl A."/>
            <person name="Ward D."/>
            <person name="Feldgarden M."/>
            <person name="Gevers D."/>
            <person name="Butler R."/>
            <person name="Young S.K."/>
            <person name="Zeng Q."/>
            <person name="Gargeya S."/>
            <person name="Fitzgerald M."/>
            <person name="Haas B."/>
            <person name="Abouelleil A."/>
            <person name="Alvarado L."/>
            <person name="Arachchi H.M."/>
            <person name="Berlin A."/>
            <person name="Brown A."/>
            <person name="Chapman S.B."/>
            <person name="Chen Z."/>
            <person name="Dunbar C."/>
            <person name="Freedman E."/>
            <person name="Gearin G."/>
            <person name="Gellesch M."/>
            <person name="Goldberg J."/>
            <person name="Griggs A."/>
            <person name="Gujja S."/>
            <person name="Heilman E."/>
            <person name="Heiman D."/>
            <person name="Howarth C."/>
            <person name="Larson L."/>
            <person name="Lui A."/>
            <person name="MacDonald P.J.P."/>
            <person name="Mehta T."/>
            <person name="Montmayeur A."/>
            <person name="Murphy C."/>
            <person name="Neiman D."/>
            <person name="Pearson M."/>
            <person name="Priest M."/>
            <person name="Roberts A."/>
            <person name="Saif S."/>
            <person name="Shea T."/>
            <person name="Shenoy N."/>
            <person name="Sisk P."/>
            <person name="Stolte C."/>
            <person name="Sykes S."/>
            <person name="White J."/>
            <person name="Yandava C."/>
            <person name="Wortman J."/>
            <person name="Nusbaum C."/>
            <person name="Birren B."/>
        </authorList>
    </citation>
    <scope>NUCLEOTIDE SEQUENCE</scope>
    <source>
        <strain evidence="3">P1A1 Lamole</strain>
    </source>
</reference>
<dbReference type="PROSITE" id="PS51257">
    <property type="entry name" value="PROKAR_LIPOPROTEIN"/>
    <property type="match status" value="1"/>
</dbReference>
<dbReference type="Gene3D" id="2.60.120.260">
    <property type="entry name" value="Galactose-binding domain-like"/>
    <property type="match status" value="1"/>
</dbReference>
<organism evidence="3">
    <name type="scientific">Microbotryum lychnidis-dioicae (strain p1A1 Lamole / MvSl-1064)</name>
    <name type="common">Anther smut fungus</name>
    <dbReference type="NCBI Taxonomy" id="683840"/>
    <lineage>
        <taxon>Eukaryota</taxon>
        <taxon>Fungi</taxon>
        <taxon>Dikarya</taxon>
        <taxon>Basidiomycota</taxon>
        <taxon>Pucciniomycotina</taxon>
        <taxon>Microbotryomycetes</taxon>
        <taxon>Microbotryales</taxon>
        <taxon>Microbotryaceae</taxon>
        <taxon>Microbotryum</taxon>
    </lineage>
</organism>
<proteinExistence type="predicted"/>
<dbReference type="InParanoid" id="U5HIA0"/>
<dbReference type="AlphaFoldDB" id="U5HIA0"/>
<keyword evidence="2" id="KW-0732">Signal</keyword>
<keyword evidence="5" id="KW-1185">Reference proteome</keyword>
<feature type="compositionally biased region" description="Basic and acidic residues" evidence="1">
    <location>
        <begin position="340"/>
        <end position="349"/>
    </location>
</feature>
<feature type="compositionally biased region" description="Basic and acidic residues" evidence="1">
    <location>
        <begin position="561"/>
        <end position="570"/>
    </location>
</feature>
<dbReference type="SMR" id="U5HIA0"/>
<dbReference type="EMBL" id="GL541791">
    <property type="protein sequence ID" value="KDE02702.1"/>
    <property type="molecule type" value="Genomic_DNA"/>
</dbReference>
<feature type="signal peptide" evidence="2">
    <location>
        <begin position="1"/>
        <end position="27"/>
    </location>
</feature>
<dbReference type="EnsemblFungi" id="MVLG_06764T0">
    <property type="protein sequence ID" value="MVLG_06764T0"/>
    <property type="gene ID" value="MVLG_06764"/>
</dbReference>
<dbReference type="STRING" id="683840.U5HIA0"/>
<sequence length="603" mass="62988">MKLIRSARGAFLGAIGLSCLAVRLVRAQAGDEGNSYYADDTNSWIKFDGSWKEVVSDQFHQYTSMLTSDKGATATFKFIGESFKILGISDQANFSVTVDGQDADVPSVSSDPDKTSALFSQTQLRPGTQHTVILEVISSGNLSFDAVVIGGGPASKAALCPVKGHQPCTSVNFQSIPKAHQSKPSTDRGGLFTTSLLHAGIKLKLRKPDPDPSTPKDNSGDKSGNPLRHPKGAVGRKQKVDNTDKQDEKMGKDDVDQDGGKHQHQNEGKGAPKDQPTNDSADKEYDPGMKIGKTSEHHSKEDPAGADTTKSEKAGLEGHELKPSKQNKPDSPKTENPAPDDPKEPKETSAPHNQTDGAGGDSGLLEGLLGGAVGSSGSNEHESHHGGDHREGDSASQTPKKSSLIPAIVKLVGSDGGHKPSKSKASSKPTDAGTLGNSSDPHKPSSSDHSTTLVGLSRPLGDGTGEEHHSNSKDSGIEQPEPKTLVDIKGGGDKHPDDPAADKPPPTPKKLVSIKGGPTDTGLQAGIDLPKIVLPGSPATKLPDGQDVLGKKNVTGPSKDPGGKDHDQDHPIVPVVIKFSDSHDDPGSVATVVTVSQEPVPKP</sequence>
<evidence type="ECO:0000313" key="3">
    <source>
        <dbReference type="EMBL" id="KDE02702.1"/>
    </source>
</evidence>